<evidence type="ECO:0000256" key="11">
    <source>
        <dbReference type="ARBA" id="ARBA00023012"/>
    </source>
</evidence>
<keyword evidence="11" id="KW-0902">Two-component regulatory system</keyword>
<dbReference type="GO" id="GO:0000155">
    <property type="term" value="F:phosphorelay sensor kinase activity"/>
    <property type="evidence" value="ECO:0007669"/>
    <property type="project" value="InterPro"/>
</dbReference>
<dbReference type="PANTHER" id="PTHR45436">
    <property type="entry name" value="SENSOR HISTIDINE KINASE YKOH"/>
    <property type="match status" value="1"/>
</dbReference>
<evidence type="ECO:0000259" key="14">
    <source>
        <dbReference type="PROSITE" id="PS50109"/>
    </source>
</evidence>
<keyword evidence="9" id="KW-0067">ATP-binding</keyword>
<dbReference type="SUPFAM" id="SSF47384">
    <property type="entry name" value="Homodimeric domain of signal transducing histidine kinase"/>
    <property type="match status" value="1"/>
</dbReference>
<dbReference type="PANTHER" id="PTHR45436:SF14">
    <property type="entry name" value="SENSOR PROTEIN QSEC"/>
    <property type="match status" value="1"/>
</dbReference>
<dbReference type="InterPro" id="IPR003594">
    <property type="entry name" value="HATPase_dom"/>
</dbReference>
<evidence type="ECO:0000256" key="9">
    <source>
        <dbReference type="ARBA" id="ARBA00022840"/>
    </source>
</evidence>
<dbReference type="SMART" id="SM00388">
    <property type="entry name" value="HisKA"/>
    <property type="match status" value="1"/>
</dbReference>
<dbReference type="EMBL" id="CP000319">
    <property type="protein sequence ID" value="ABE64028.1"/>
    <property type="molecule type" value="Genomic_DNA"/>
</dbReference>
<dbReference type="SUPFAM" id="SSF55874">
    <property type="entry name" value="ATPase domain of HSP90 chaperone/DNA topoisomerase II/histidine kinase"/>
    <property type="match status" value="1"/>
</dbReference>
<dbReference type="STRING" id="323097.Nham_3294"/>
<evidence type="ECO:0000256" key="1">
    <source>
        <dbReference type="ARBA" id="ARBA00000085"/>
    </source>
</evidence>
<sequence>MRSLSKAIITPVTSLLAAFCLAASTMSFFLVAFEMNKFLDAQLQEIAINVAPGERRDADPLLDAEHEDQLVVRIWDRSGNLVHRAGPPVDIPWRSQPGLTDVVAEGQEWRVYRWSHAQHNIQIAQAWSARREIARFAAAGAALPLLLSIPLAWFIIRRSINRTLRGLHRLSSDIGRRSVDAREPLGPAGVPKEIAPLIVAIDELVERYRRELEAQRRFVADAAHELRTPLAALQIQADNLLASDLSDQSREMANELGEGVRRSSYLASQLLEMARTEGATSPEHRMIDLAALITSILADFVSVAEASDIQFEREIVAAASVKGDETAIRKLVSILLDNAVRYSPRNGLITVRLLLADNRPKIDILDSGPGIADEAMPFIYDRFFRAAPQEIEGTGLGLAIAKTTADRHDLQLRHANRADQIGTIATIIFPQA</sequence>
<evidence type="ECO:0000256" key="6">
    <source>
        <dbReference type="ARBA" id="ARBA00022692"/>
    </source>
</evidence>
<accession>Q1QIB9</accession>
<dbReference type="CDD" id="cd00075">
    <property type="entry name" value="HATPase"/>
    <property type="match status" value="1"/>
</dbReference>
<dbReference type="SMART" id="SM00387">
    <property type="entry name" value="HATPase_c"/>
    <property type="match status" value="1"/>
</dbReference>
<name>Q1QIB9_NITHX</name>
<feature type="domain" description="Histidine kinase" evidence="14">
    <location>
        <begin position="221"/>
        <end position="432"/>
    </location>
</feature>
<dbReference type="OrthoDB" id="9809766at2"/>
<dbReference type="InterPro" id="IPR036890">
    <property type="entry name" value="HATPase_C_sf"/>
</dbReference>
<feature type="transmembrane region" description="Helical" evidence="13">
    <location>
        <begin position="136"/>
        <end position="156"/>
    </location>
</feature>
<evidence type="ECO:0000256" key="2">
    <source>
        <dbReference type="ARBA" id="ARBA00004141"/>
    </source>
</evidence>
<dbReference type="InterPro" id="IPR050428">
    <property type="entry name" value="TCS_sensor_his_kinase"/>
</dbReference>
<evidence type="ECO:0000256" key="13">
    <source>
        <dbReference type="SAM" id="Phobius"/>
    </source>
</evidence>
<evidence type="ECO:0000256" key="5">
    <source>
        <dbReference type="ARBA" id="ARBA00022679"/>
    </source>
</evidence>
<evidence type="ECO:0000256" key="3">
    <source>
        <dbReference type="ARBA" id="ARBA00012438"/>
    </source>
</evidence>
<dbReference type="GO" id="GO:0005524">
    <property type="term" value="F:ATP binding"/>
    <property type="evidence" value="ECO:0007669"/>
    <property type="project" value="UniProtKB-KW"/>
</dbReference>
<evidence type="ECO:0000256" key="7">
    <source>
        <dbReference type="ARBA" id="ARBA00022741"/>
    </source>
</evidence>
<keyword evidence="5" id="KW-0808">Transferase</keyword>
<dbReference type="InterPro" id="IPR005467">
    <property type="entry name" value="His_kinase_dom"/>
</dbReference>
<dbReference type="Gene3D" id="1.10.287.130">
    <property type="match status" value="1"/>
</dbReference>
<feature type="transmembrane region" description="Helical" evidence="13">
    <location>
        <begin position="12"/>
        <end position="33"/>
    </location>
</feature>
<keyword evidence="8 15" id="KW-0418">Kinase</keyword>
<dbReference type="Pfam" id="PF02518">
    <property type="entry name" value="HATPase_c"/>
    <property type="match status" value="1"/>
</dbReference>
<keyword evidence="10 13" id="KW-1133">Transmembrane helix</keyword>
<reference evidence="15 16" key="1">
    <citation type="submission" date="2006-03" db="EMBL/GenBank/DDBJ databases">
        <title>Complete sequence of chromosome of Nitrobacter hamburgensis X14.</title>
        <authorList>
            <consortium name="US DOE Joint Genome Institute"/>
            <person name="Copeland A."/>
            <person name="Lucas S."/>
            <person name="Lapidus A."/>
            <person name="Barry K."/>
            <person name="Detter J.C."/>
            <person name="Glavina del Rio T."/>
            <person name="Hammon N."/>
            <person name="Israni S."/>
            <person name="Dalin E."/>
            <person name="Tice H."/>
            <person name="Pitluck S."/>
            <person name="Chain P."/>
            <person name="Malfatti S."/>
            <person name="Shin M."/>
            <person name="Vergez L."/>
            <person name="Schmutz J."/>
            <person name="Larimer F."/>
            <person name="Land M."/>
            <person name="Hauser L."/>
            <person name="Kyrpides N."/>
            <person name="Ivanova N."/>
            <person name="Ward B."/>
            <person name="Arp D."/>
            <person name="Klotz M."/>
            <person name="Stein L."/>
            <person name="O'Mullan G."/>
            <person name="Starkenburg S."/>
            <person name="Sayavedra L."/>
            <person name="Poret-Peterson A.T."/>
            <person name="Gentry M.E."/>
            <person name="Bruce D."/>
            <person name="Richardson P."/>
        </authorList>
    </citation>
    <scope>NUCLEOTIDE SEQUENCE [LARGE SCALE GENOMIC DNA]</scope>
    <source>
        <strain evidence="16">DSM 10229 / NCIMB 13809 / X14</strain>
    </source>
</reference>
<evidence type="ECO:0000256" key="10">
    <source>
        <dbReference type="ARBA" id="ARBA00022989"/>
    </source>
</evidence>
<keyword evidence="16" id="KW-1185">Reference proteome</keyword>
<dbReference type="InterPro" id="IPR003661">
    <property type="entry name" value="HisK_dim/P_dom"/>
</dbReference>
<dbReference type="PRINTS" id="PR00344">
    <property type="entry name" value="BCTRLSENSOR"/>
</dbReference>
<evidence type="ECO:0000313" key="16">
    <source>
        <dbReference type="Proteomes" id="UP000001953"/>
    </source>
</evidence>
<dbReference type="InterPro" id="IPR004358">
    <property type="entry name" value="Sig_transdc_His_kin-like_C"/>
</dbReference>
<dbReference type="CDD" id="cd00082">
    <property type="entry name" value="HisKA"/>
    <property type="match status" value="1"/>
</dbReference>
<evidence type="ECO:0000256" key="12">
    <source>
        <dbReference type="ARBA" id="ARBA00023136"/>
    </source>
</evidence>
<keyword evidence="4" id="KW-0597">Phosphoprotein</keyword>
<proteinExistence type="predicted"/>
<evidence type="ECO:0000256" key="4">
    <source>
        <dbReference type="ARBA" id="ARBA00022553"/>
    </source>
</evidence>
<keyword evidence="6 13" id="KW-0812">Transmembrane</keyword>
<dbReference type="Proteomes" id="UP000001953">
    <property type="component" value="Chromosome"/>
</dbReference>
<dbReference type="KEGG" id="nha:Nham_3294"/>
<dbReference type="GO" id="GO:0005886">
    <property type="term" value="C:plasma membrane"/>
    <property type="evidence" value="ECO:0007669"/>
    <property type="project" value="TreeGrafter"/>
</dbReference>
<dbReference type="EC" id="2.7.13.3" evidence="3"/>
<gene>
    <name evidence="15" type="ordered locus">Nham_3294</name>
</gene>
<protein>
    <recommendedName>
        <fullName evidence="3">histidine kinase</fullName>
        <ecNumber evidence="3">2.7.13.3</ecNumber>
    </recommendedName>
</protein>
<dbReference type="Gene3D" id="3.30.565.10">
    <property type="entry name" value="Histidine kinase-like ATPase, C-terminal domain"/>
    <property type="match status" value="1"/>
</dbReference>
<evidence type="ECO:0000313" key="15">
    <source>
        <dbReference type="EMBL" id="ABE64028.1"/>
    </source>
</evidence>
<comment type="subcellular location">
    <subcellularLocation>
        <location evidence="2">Membrane</location>
        <topology evidence="2">Multi-pass membrane protein</topology>
    </subcellularLocation>
</comment>
<dbReference type="HOGENOM" id="CLU_000445_89_37_5"/>
<organism evidence="15 16">
    <name type="scientific">Nitrobacter hamburgensis (strain DSM 10229 / NCIMB 13809 / X14)</name>
    <dbReference type="NCBI Taxonomy" id="323097"/>
    <lineage>
        <taxon>Bacteria</taxon>
        <taxon>Pseudomonadati</taxon>
        <taxon>Pseudomonadota</taxon>
        <taxon>Alphaproteobacteria</taxon>
        <taxon>Hyphomicrobiales</taxon>
        <taxon>Nitrobacteraceae</taxon>
        <taxon>Nitrobacter</taxon>
    </lineage>
</organism>
<evidence type="ECO:0000256" key="8">
    <source>
        <dbReference type="ARBA" id="ARBA00022777"/>
    </source>
</evidence>
<dbReference type="AlphaFoldDB" id="Q1QIB9"/>
<dbReference type="Pfam" id="PF00512">
    <property type="entry name" value="HisKA"/>
    <property type="match status" value="1"/>
</dbReference>
<comment type="catalytic activity">
    <reaction evidence="1">
        <text>ATP + protein L-histidine = ADP + protein N-phospho-L-histidine.</text>
        <dbReference type="EC" id="2.7.13.3"/>
    </reaction>
</comment>
<keyword evidence="12 13" id="KW-0472">Membrane</keyword>
<dbReference type="PROSITE" id="PS50109">
    <property type="entry name" value="HIS_KIN"/>
    <property type="match status" value="1"/>
</dbReference>
<dbReference type="InterPro" id="IPR036097">
    <property type="entry name" value="HisK_dim/P_sf"/>
</dbReference>
<dbReference type="eggNOG" id="COG5002">
    <property type="taxonomic scope" value="Bacteria"/>
</dbReference>
<keyword evidence="7" id="KW-0547">Nucleotide-binding</keyword>